<name>B6WPY0_9BACT</name>
<reference evidence="1 2" key="1">
    <citation type="submission" date="2008-10" db="EMBL/GenBank/DDBJ databases">
        <title>Draft genome sequence of Desulvovibrio piger (ATCC 29098).</title>
        <authorList>
            <person name="Sudarsanam P."/>
            <person name="Ley R."/>
            <person name="Guruge J."/>
            <person name="Turnbaugh P.J."/>
            <person name="Mahowald M."/>
            <person name="Liep D."/>
            <person name="Gordon J."/>
        </authorList>
    </citation>
    <scope>NUCLEOTIDE SEQUENCE [LARGE SCALE GENOMIC DNA]</scope>
    <source>
        <strain evidence="1 2">ATCC 29098</strain>
    </source>
</reference>
<dbReference type="EMBL" id="ABXU01000003">
    <property type="protein sequence ID" value="EEB34981.1"/>
    <property type="molecule type" value="Genomic_DNA"/>
</dbReference>
<evidence type="ECO:0000313" key="1">
    <source>
        <dbReference type="EMBL" id="EEB34981.1"/>
    </source>
</evidence>
<comment type="caution">
    <text evidence="1">The sequence shown here is derived from an EMBL/GenBank/DDBJ whole genome shotgun (WGS) entry which is preliminary data.</text>
</comment>
<reference evidence="1 2" key="2">
    <citation type="submission" date="2008-10" db="EMBL/GenBank/DDBJ databases">
        <authorList>
            <person name="Fulton L."/>
            <person name="Clifton S."/>
            <person name="Fulton B."/>
            <person name="Xu J."/>
            <person name="Minx P."/>
            <person name="Pepin K.H."/>
            <person name="Johnson M."/>
            <person name="Bhonagiri V."/>
            <person name="Nash W.E."/>
            <person name="Mardis E.R."/>
            <person name="Wilson R.K."/>
        </authorList>
    </citation>
    <scope>NUCLEOTIDE SEQUENCE [LARGE SCALE GENOMIC DNA]</scope>
    <source>
        <strain evidence="1 2">ATCC 29098</strain>
    </source>
</reference>
<dbReference type="AlphaFoldDB" id="B6WPY0"/>
<dbReference type="HOGENOM" id="CLU_2933880_0_0_7"/>
<protein>
    <submittedName>
        <fullName evidence="1">Uncharacterized protein</fullName>
    </submittedName>
</protein>
<evidence type="ECO:0000313" key="2">
    <source>
        <dbReference type="Proteomes" id="UP000003676"/>
    </source>
</evidence>
<proteinExistence type="predicted"/>
<sequence>MQDFQSGVGLSGFASGALLPRSAFAFVRHSSAARMCLRKTGPFGKHFFAFFRIFLLKNKK</sequence>
<accession>B6WPY0</accession>
<organism evidence="1 2">
    <name type="scientific">Desulfovibrio piger ATCC 29098</name>
    <dbReference type="NCBI Taxonomy" id="411464"/>
    <lineage>
        <taxon>Bacteria</taxon>
        <taxon>Pseudomonadati</taxon>
        <taxon>Thermodesulfobacteriota</taxon>
        <taxon>Desulfovibrionia</taxon>
        <taxon>Desulfovibrionales</taxon>
        <taxon>Desulfovibrionaceae</taxon>
        <taxon>Desulfovibrio</taxon>
    </lineage>
</organism>
<gene>
    <name evidence="1" type="ORF">DESPIG_00103</name>
</gene>
<dbReference type="Proteomes" id="UP000003676">
    <property type="component" value="Unassembled WGS sequence"/>
</dbReference>